<feature type="region of interest" description="Disordered" evidence="12">
    <location>
        <begin position="1"/>
        <end position="34"/>
    </location>
</feature>
<dbReference type="GO" id="GO:0005789">
    <property type="term" value="C:endoplasmic reticulum membrane"/>
    <property type="evidence" value="ECO:0007669"/>
    <property type="project" value="UniProtKB-SubCell"/>
</dbReference>
<dbReference type="SMART" id="SM00184">
    <property type="entry name" value="RING"/>
    <property type="match status" value="1"/>
</dbReference>
<dbReference type="AlphaFoldDB" id="A0AAV1DZS3"/>
<dbReference type="InterPro" id="IPR018957">
    <property type="entry name" value="Znf_C3HC4_RING-type"/>
</dbReference>
<evidence type="ECO:0000256" key="10">
    <source>
        <dbReference type="PROSITE-ProRule" id="PRU00175"/>
    </source>
</evidence>
<dbReference type="GO" id="GO:0008270">
    <property type="term" value="F:zinc ion binding"/>
    <property type="evidence" value="ECO:0007669"/>
    <property type="project" value="UniProtKB-KW"/>
</dbReference>
<comment type="pathway">
    <text evidence="3 11">Protein modification; protein ubiquitination.</text>
</comment>
<dbReference type="EC" id="2.3.2.27" evidence="11"/>
<dbReference type="PANTHER" id="PTHR12313">
    <property type="entry name" value="E3 UBIQUITIN-PROTEIN LIGASE RNF5-RELATED"/>
    <property type="match status" value="1"/>
</dbReference>
<keyword evidence="7 11" id="KW-0833">Ubl conjugation pathway</keyword>
<evidence type="ECO:0000256" key="5">
    <source>
        <dbReference type="ARBA" id="ARBA00022723"/>
    </source>
</evidence>
<name>A0AAV1DZS3_OLDCO</name>
<evidence type="ECO:0000256" key="12">
    <source>
        <dbReference type="SAM" id="MobiDB-lite"/>
    </source>
</evidence>
<keyword evidence="11" id="KW-0256">Endoplasmic reticulum</keyword>
<comment type="function">
    <text evidence="11">E3 ubiquitin-protein ligase.</text>
</comment>
<proteinExistence type="predicted"/>
<sequence length="314" mass="35254">MEDQTTRRLTEESTETSVNKALGKEKQSADPDAEGSCFDCSICFDEAKDPVVTHCGHLFCWRCIYEWLSFRNSVQDPSKECPVCKMKVSKNSLTPIYGKLSGEKNNNDDDDDPTLPPRPQANRVPTWKDAFQQAVFSVPRNKIPHRFGRKMEMNPASAQSIALFSSQVMPDGSNPLLNWVLTSKGMRRQQNYVIPPNDANDVNSPYPQTAEESYTNSTIFPGSNSNGAGNFSYINPSVGSGFPNNPADMILGNPGQELDFLGVEYVSNDFSCFYDDHDDMNLDQIMESFDDDGFIVSDIEDDEWFKSLKVEEVR</sequence>
<dbReference type="InterPro" id="IPR001841">
    <property type="entry name" value="Znf_RING"/>
</dbReference>
<evidence type="ECO:0000256" key="1">
    <source>
        <dbReference type="ARBA" id="ARBA00000900"/>
    </source>
</evidence>
<dbReference type="GO" id="GO:0061630">
    <property type="term" value="F:ubiquitin protein ligase activity"/>
    <property type="evidence" value="ECO:0007669"/>
    <property type="project" value="UniProtKB-UniRule"/>
</dbReference>
<comment type="subcellular location">
    <subcellularLocation>
        <location evidence="2">Endomembrane system</location>
    </subcellularLocation>
    <subcellularLocation>
        <location evidence="11">Endoplasmic reticulum membrane</location>
        <topology evidence="11">Single-pass type IV membrane protein</topology>
    </subcellularLocation>
</comment>
<dbReference type="EMBL" id="OX459124">
    <property type="protein sequence ID" value="CAI9112218.1"/>
    <property type="molecule type" value="Genomic_DNA"/>
</dbReference>
<accession>A0AAV1DZS3</accession>
<dbReference type="PROSITE" id="PS50089">
    <property type="entry name" value="ZF_RING_2"/>
    <property type="match status" value="1"/>
</dbReference>
<comment type="catalytic activity">
    <reaction evidence="1 11">
        <text>S-ubiquitinyl-[E2 ubiquitin-conjugating enzyme]-L-cysteine + [acceptor protein]-L-lysine = [E2 ubiquitin-conjugating enzyme]-L-cysteine + N(6)-ubiquitinyl-[acceptor protein]-L-lysine.</text>
        <dbReference type="EC" id="2.3.2.27"/>
    </reaction>
</comment>
<dbReference type="SUPFAM" id="SSF57850">
    <property type="entry name" value="RING/U-box"/>
    <property type="match status" value="1"/>
</dbReference>
<evidence type="ECO:0000259" key="13">
    <source>
        <dbReference type="PROSITE" id="PS50089"/>
    </source>
</evidence>
<dbReference type="Pfam" id="PF00097">
    <property type="entry name" value="zf-C3HC4"/>
    <property type="match status" value="1"/>
</dbReference>
<keyword evidence="9" id="KW-0472">Membrane</keyword>
<feature type="region of interest" description="Disordered" evidence="12">
    <location>
        <begin position="96"/>
        <end position="123"/>
    </location>
</feature>
<comment type="domain">
    <text evidence="11">The RING-type zinc finger domain is responsible for E3 ligase activity.</text>
</comment>
<protein>
    <recommendedName>
        <fullName evidence="11">E3 ubiquitin-protein ligase RMA</fullName>
        <ecNumber evidence="11">2.3.2.27</ecNumber>
    </recommendedName>
    <alternativeName>
        <fullName evidence="11">Protein RING membrane-anchor</fullName>
    </alternativeName>
    <alternativeName>
        <fullName evidence="11">RING-type E3 ubiquitin transferase RMA</fullName>
    </alternativeName>
</protein>
<feature type="compositionally biased region" description="Basic and acidic residues" evidence="12">
    <location>
        <begin position="1"/>
        <end position="11"/>
    </location>
</feature>
<dbReference type="Proteomes" id="UP001161247">
    <property type="component" value="Chromosome 7"/>
</dbReference>
<evidence type="ECO:0000256" key="8">
    <source>
        <dbReference type="ARBA" id="ARBA00022833"/>
    </source>
</evidence>
<keyword evidence="5 11" id="KW-0479">Metal-binding</keyword>
<gene>
    <name evidence="14" type="ORF">OLC1_LOCUS19455</name>
</gene>
<evidence type="ECO:0000256" key="4">
    <source>
        <dbReference type="ARBA" id="ARBA00022679"/>
    </source>
</evidence>
<dbReference type="PROSITE" id="PS00518">
    <property type="entry name" value="ZF_RING_1"/>
    <property type="match status" value="1"/>
</dbReference>
<keyword evidence="8 11" id="KW-0862">Zinc</keyword>
<reference evidence="14" key="1">
    <citation type="submission" date="2023-03" db="EMBL/GenBank/DDBJ databases">
        <authorList>
            <person name="Julca I."/>
        </authorList>
    </citation>
    <scope>NUCLEOTIDE SEQUENCE</scope>
</reference>
<evidence type="ECO:0000256" key="11">
    <source>
        <dbReference type="RuleBase" id="RU369090"/>
    </source>
</evidence>
<dbReference type="InterPro" id="IPR017907">
    <property type="entry name" value="Znf_RING_CS"/>
</dbReference>
<evidence type="ECO:0000256" key="3">
    <source>
        <dbReference type="ARBA" id="ARBA00004906"/>
    </source>
</evidence>
<evidence type="ECO:0000256" key="6">
    <source>
        <dbReference type="ARBA" id="ARBA00022771"/>
    </source>
</evidence>
<evidence type="ECO:0000256" key="2">
    <source>
        <dbReference type="ARBA" id="ARBA00004308"/>
    </source>
</evidence>
<evidence type="ECO:0000256" key="7">
    <source>
        <dbReference type="ARBA" id="ARBA00022786"/>
    </source>
</evidence>
<evidence type="ECO:0000313" key="15">
    <source>
        <dbReference type="Proteomes" id="UP001161247"/>
    </source>
</evidence>
<feature type="domain" description="RING-type" evidence="13">
    <location>
        <begin position="40"/>
        <end position="85"/>
    </location>
</feature>
<keyword evidence="15" id="KW-1185">Reference proteome</keyword>
<organism evidence="14 15">
    <name type="scientific">Oldenlandia corymbosa var. corymbosa</name>
    <dbReference type="NCBI Taxonomy" id="529605"/>
    <lineage>
        <taxon>Eukaryota</taxon>
        <taxon>Viridiplantae</taxon>
        <taxon>Streptophyta</taxon>
        <taxon>Embryophyta</taxon>
        <taxon>Tracheophyta</taxon>
        <taxon>Spermatophyta</taxon>
        <taxon>Magnoliopsida</taxon>
        <taxon>eudicotyledons</taxon>
        <taxon>Gunneridae</taxon>
        <taxon>Pentapetalae</taxon>
        <taxon>asterids</taxon>
        <taxon>lamiids</taxon>
        <taxon>Gentianales</taxon>
        <taxon>Rubiaceae</taxon>
        <taxon>Rubioideae</taxon>
        <taxon>Spermacoceae</taxon>
        <taxon>Hedyotis-Oldenlandia complex</taxon>
        <taxon>Oldenlandia</taxon>
    </lineage>
</organism>
<evidence type="ECO:0000313" key="14">
    <source>
        <dbReference type="EMBL" id="CAI9112218.1"/>
    </source>
</evidence>
<dbReference type="InterPro" id="IPR045103">
    <property type="entry name" value="RNF5/RNF185-like"/>
</dbReference>
<dbReference type="GO" id="GO:0006511">
    <property type="term" value="P:ubiquitin-dependent protein catabolic process"/>
    <property type="evidence" value="ECO:0007669"/>
    <property type="project" value="UniProtKB-UniRule"/>
</dbReference>
<dbReference type="Gene3D" id="3.30.40.10">
    <property type="entry name" value="Zinc/RING finger domain, C3HC4 (zinc finger)"/>
    <property type="match status" value="1"/>
</dbReference>
<dbReference type="InterPro" id="IPR013083">
    <property type="entry name" value="Znf_RING/FYVE/PHD"/>
</dbReference>
<evidence type="ECO:0000256" key="9">
    <source>
        <dbReference type="ARBA" id="ARBA00023136"/>
    </source>
</evidence>
<keyword evidence="4 11" id="KW-0808">Transferase</keyword>
<keyword evidence="6 10" id="KW-0863">Zinc-finger</keyword>